<dbReference type="PANTHER" id="PTHR30024">
    <property type="entry name" value="ALIPHATIC SULFONATES-BINDING PROTEIN-RELATED"/>
    <property type="match status" value="1"/>
</dbReference>
<reference evidence="5 6" key="1">
    <citation type="submission" date="2019-03" db="EMBL/GenBank/DDBJ databases">
        <title>Novel species of Flavobacterium.</title>
        <authorList>
            <person name="Liu Q."/>
            <person name="Xin Y.-H."/>
        </authorList>
    </citation>
    <scope>NUCLEOTIDE SEQUENCE [LARGE SCALE GENOMIC DNA]</scope>
    <source>
        <strain evidence="5 6">LB2P22</strain>
    </source>
</reference>
<evidence type="ECO:0000313" key="6">
    <source>
        <dbReference type="Proteomes" id="UP000294685"/>
    </source>
</evidence>
<comment type="caution">
    <text evidence="5">The sequence shown here is derived from an EMBL/GenBank/DDBJ whole genome shotgun (WGS) entry which is preliminary data.</text>
</comment>
<evidence type="ECO:0000313" key="5">
    <source>
        <dbReference type="EMBL" id="TDE27528.1"/>
    </source>
</evidence>
<comment type="similarity">
    <text evidence="2">Belongs to the bacterial solute-binding protein SsuA/TauA family.</text>
</comment>
<organism evidence="5 6">
    <name type="scientific">Flavobacterium ranwuense</name>
    <dbReference type="NCBI Taxonomy" id="2541725"/>
    <lineage>
        <taxon>Bacteria</taxon>
        <taxon>Pseudomonadati</taxon>
        <taxon>Bacteroidota</taxon>
        <taxon>Flavobacteriia</taxon>
        <taxon>Flavobacteriales</taxon>
        <taxon>Flavobacteriaceae</taxon>
        <taxon>Flavobacterium</taxon>
    </lineage>
</organism>
<dbReference type="CDD" id="cd13637">
    <property type="entry name" value="PBP2_Ca3427_like"/>
    <property type="match status" value="1"/>
</dbReference>
<name>A0ABY2DNE6_9FLAO</name>
<dbReference type="SUPFAM" id="SSF53850">
    <property type="entry name" value="Periplasmic binding protein-like II"/>
    <property type="match status" value="1"/>
</dbReference>
<comment type="subcellular location">
    <subcellularLocation>
        <location evidence="1">Periplasm</location>
    </subcellularLocation>
</comment>
<keyword evidence="6" id="KW-1185">Reference proteome</keyword>
<evidence type="ECO:0000259" key="4">
    <source>
        <dbReference type="Pfam" id="PF22384"/>
    </source>
</evidence>
<proteinExistence type="inferred from homology"/>
<sequence>MKTIKIAGVPEHFNLPWHLSIENGDFEKENIDLQWTDVPEGTGKMCQMLRDGKTDIAVILTEGIVKDIVAGNPSKIVQVYVESPLIWGIHVAAKSNYKTLADLENTKVAISRLGSGSQLMAYVNADNQGWKTDNLQFEIINTIDGAVEALTNGTADYFMWERFMTKPLVDKGIFQRIADCPTPWPCFVIAVRDEILEKNPAIISKILAIINQTTQEFKDIPSIDKTLASIYHQKIEDIQEWLSLTQWSQKPLSEKMLNKVQNQLFQLKIIDKKGTFEDIVKTV</sequence>
<feature type="domain" description="Ca3427-like PBP 2" evidence="4">
    <location>
        <begin position="87"/>
        <end position="178"/>
    </location>
</feature>
<accession>A0ABY2DNE6</accession>
<gene>
    <name evidence="5" type="ORF">E0I61_14530</name>
</gene>
<dbReference type="Pfam" id="PF22384">
    <property type="entry name" value="PBP2_Ca3427_like"/>
    <property type="match status" value="1"/>
</dbReference>
<dbReference type="RefSeq" id="WP_132072295.1">
    <property type="nucleotide sequence ID" value="NZ_SMLH01000010.1"/>
</dbReference>
<evidence type="ECO:0000256" key="2">
    <source>
        <dbReference type="ARBA" id="ARBA00010742"/>
    </source>
</evidence>
<dbReference type="Proteomes" id="UP000294685">
    <property type="component" value="Unassembled WGS sequence"/>
</dbReference>
<dbReference type="Gene3D" id="3.40.190.10">
    <property type="entry name" value="Periplasmic binding protein-like II"/>
    <property type="match status" value="2"/>
</dbReference>
<evidence type="ECO:0000256" key="1">
    <source>
        <dbReference type="ARBA" id="ARBA00004418"/>
    </source>
</evidence>
<evidence type="ECO:0000256" key="3">
    <source>
        <dbReference type="ARBA" id="ARBA00022729"/>
    </source>
</evidence>
<dbReference type="PANTHER" id="PTHR30024:SF47">
    <property type="entry name" value="TAURINE-BINDING PERIPLASMIC PROTEIN"/>
    <property type="match status" value="1"/>
</dbReference>
<protein>
    <submittedName>
        <fullName evidence="5">ABC transporter substrate-binding protein</fullName>
    </submittedName>
</protein>
<keyword evidence="3" id="KW-0732">Signal</keyword>
<dbReference type="EMBL" id="SMLH01000010">
    <property type="protein sequence ID" value="TDE27528.1"/>
    <property type="molecule type" value="Genomic_DNA"/>
</dbReference>
<dbReference type="InterPro" id="IPR054364">
    <property type="entry name" value="Ca3427-like_PBP2"/>
</dbReference>